<proteinExistence type="predicted"/>
<evidence type="ECO:0000259" key="1">
    <source>
        <dbReference type="Pfam" id="PF10047"/>
    </source>
</evidence>
<evidence type="ECO:0000313" key="3">
    <source>
        <dbReference type="Proteomes" id="UP000653797"/>
    </source>
</evidence>
<dbReference type="EMBL" id="JACXAA010000003">
    <property type="protein sequence ID" value="MBD2753629.1"/>
    <property type="molecule type" value="Genomic_DNA"/>
</dbReference>
<evidence type="ECO:0000313" key="2">
    <source>
        <dbReference type="EMBL" id="MBD2753629.1"/>
    </source>
</evidence>
<dbReference type="InterPro" id="IPR018739">
    <property type="entry name" value="DUF2281"/>
</dbReference>
<dbReference type="Proteomes" id="UP000653797">
    <property type="component" value="Unassembled WGS sequence"/>
</dbReference>
<name>A0A927B1G2_9BACT</name>
<feature type="domain" description="DUF2281" evidence="1">
    <location>
        <begin position="39"/>
        <end position="66"/>
    </location>
</feature>
<sequence>MQAAELKIHVVKEIAELSDEQFMQVYDDLMRLLHPPVRTPRFGSAKGLVTFMADDFDEPLEDFKDYMP</sequence>
<organism evidence="2 3">
    <name type="scientific">Spirosoma validum</name>
    <dbReference type="NCBI Taxonomy" id="2771355"/>
    <lineage>
        <taxon>Bacteria</taxon>
        <taxon>Pseudomonadati</taxon>
        <taxon>Bacteroidota</taxon>
        <taxon>Cytophagia</taxon>
        <taxon>Cytophagales</taxon>
        <taxon>Cytophagaceae</taxon>
        <taxon>Spirosoma</taxon>
    </lineage>
</organism>
<accession>A0A927B1G2</accession>
<protein>
    <submittedName>
        <fullName evidence="2">DUF2281 domain-containing protein</fullName>
    </submittedName>
</protein>
<comment type="caution">
    <text evidence="2">The sequence shown here is derived from an EMBL/GenBank/DDBJ whole genome shotgun (WGS) entry which is preliminary data.</text>
</comment>
<dbReference type="AlphaFoldDB" id="A0A927B1G2"/>
<reference evidence="2" key="1">
    <citation type="submission" date="2020-09" db="EMBL/GenBank/DDBJ databases">
        <authorList>
            <person name="Kim M.K."/>
        </authorList>
    </citation>
    <scope>NUCLEOTIDE SEQUENCE</scope>
    <source>
        <strain evidence="2">BT704</strain>
    </source>
</reference>
<dbReference type="Pfam" id="PF10047">
    <property type="entry name" value="DUF2281"/>
    <property type="match status" value="1"/>
</dbReference>
<keyword evidence="3" id="KW-1185">Reference proteome</keyword>
<dbReference type="RefSeq" id="WP_191039222.1">
    <property type="nucleotide sequence ID" value="NZ_JACXAA010000003.1"/>
</dbReference>
<gene>
    <name evidence="2" type="ORF">IC230_12060</name>
</gene>